<protein>
    <submittedName>
        <fullName evidence="1">Uncharacterized protein</fullName>
    </submittedName>
</protein>
<dbReference type="RefSeq" id="WP_173176208.1">
    <property type="nucleotide sequence ID" value="NZ_AP023189.1"/>
</dbReference>
<dbReference type="EMBL" id="AP023189">
    <property type="protein sequence ID" value="BCG26503.1"/>
    <property type="molecule type" value="Genomic_DNA"/>
</dbReference>
<name>A0A6J4E988_9PSED</name>
<organism evidence="1 2">
    <name type="scientific">Pseudomonas tohonis</name>
    <dbReference type="NCBI Taxonomy" id="2725477"/>
    <lineage>
        <taxon>Bacteria</taxon>
        <taxon>Pseudomonadati</taxon>
        <taxon>Pseudomonadota</taxon>
        <taxon>Gammaproteobacteria</taxon>
        <taxon>Pseudomonadales</taxon>
        <taxon>Pseudomonadaceae</taxon>
        <taxon>Pseudomonas</taxon>
    </lineage>
</organism>
<proteinExistence type="predicted"/>
<dbReference type="AlphaFoldDB" id="A0A6J4E988"/>
<dbReference type="KEGG" id="ptw:TUM18999_46940"/>
<gene>
    <name evidence="1" type="ORF">TUM18999_46940</name>
</gene>
<evidence type="ECO:0000313" key="2">
    <source>
        <dbReference type="Proteomes" id="UP000509383"/>
    </source>
</evidence>
<reference evidence="1 2" key="1">
    <citation type="submission" date="2020-05" db="EMBL/GenBank/DDBJ databases">
        <title>Characterization of novel class B3 metallo-beta-lactamase from novel Pseudomonas species.</title>
        <authorList>
            <person name="Yamada K."/>
            <person name="Aoki K."/>
            <person name="Ishii Y."/>
        </authorList>
    </citation>
    <scope>NUCLEOTIDE SEQUENCE [LARGE SCALE GENOMIC DNA]</scope>
    <source>
        <strain evidence="1 2">TUM18999</strain>
    </source>
</reference>
<accession>A0A6J4E988</accession>
<evidence type="ECO:0000313" key="1">
    <source>
        <dbReference type="EMBL" id="BCG26503.1"/>
    </source>
</evidence>
<sequence length="175" mass="19779">MSDVKRFLAPTNDTCDMDSYQQVVLAADYDALLVKAERQAETIMRYQREVSDGGASAPTVLWDRNKLREERDQLRAELAVIRGQQAGWKLVPIEPTAEMIAAGFNAYPCNLARTYRVYVDAAPPPPQQPDAVSVPRELAERLEVRMAECSPMKEHWDTLEELRALLSTRQAEEGE</sequence>
<dbReference type="Proteomes" id="UP000509383">
    <property type="component" value="Chromosome"/>
</dbReference>